<name>A0A5S6R215_TRIMR</name>
<organism evidence="5 6">
    <name type="scientific">Trichuris muris</name>
    <name type="common">Mouse whipworm</name>
    <dbReference type="NCBI Taxonomy" id="70415"/>
    <lineage>
        <taxon>Eukaryota</taxon>
        <taxon>Metazoa</taxon>
        <taxon>Ecdysozoa</taxon>
        <taxon>Nematoda</taxon>
        <taxon>Enoplea</taxon>
        <taxon>Dorylaimia</taxon>
        <taxon>Trichinellida</taxon>
        <taxon>Trichuridae</taxon>
        <taxon>Trichuris</taxon>
    </lineage>
</organism>
<dbReference type="GO" id="GO:0051603">
    <property type="term" value="P:proteolysis involved in protein catabolic process"/>
    <property type="evidence" value="ECO:0007669"/>
    <property type="project" value="InterPro"/>
</dbReference>
<dbReference type="Gene3D" id="3.60.20.10">
    <property type="entry name" value="Glutamine Phosphoribosylpyrophosphate, subunit 1, domain 1"/>
    <property type="match status" value="1"/>
</dbReference>
<dbReference type="Proteomes" id="UP000046395">
    <property type="component" value="Unassembled WGS sequence"/>
</dbReference>
<evidence type="ECO:0000256" key="2">
    <source>
        <dbReference type="ARBA" id="ARBA00022490"/>
    </source>
</evidence>
<keyword evidence="2" id="KW-0963">Cytoplasm</keyword>
<dbReference type="GO" id="GO:0005839">
    <property type="term" value="C:proteasome core complex"/>
    <property type="evidence" value="ECO:0007669"/>
    <property type="project" value="InterPro"/>
</dbReference>
<accession>A0A5S6R215</accession>
<evidence type="ECO:0000313" key="5">
    <source>
        <dbReference type="Proteomes" id="UP000046395"/>
    </source>
</evidence>
<dbReference type="GO" id="GO:0005634">
    <property type="term" value="C:nucleus"/>
    <property type="evidence" value="ECO:0007669"/>
    <property type="project" value="UniProtKB-SubCell"/>
</dbReference>
<dbReference type="InterPro" id="IPR001353">
    <property type="entry name" value="Proteasome_sua/b"/>
</dbReference>
<sequence>MLNYLFGLKTKDFVILAADTVAVQQVWNISREDNKFFPITRRTSIVGVGDGGDMDQFGEYVAKNMVLYEMRNGYPMSPKGVVNFSRREIARHLRTADPHLVNFVVGGYDTNTGPYVALVDYLGTCFTNNYVMFGYGAFFCYSILDRIYREVEQAMEMVKQCFIEVKKRFIIDLGELKVQLISADGVRDMPNISLFKIFTYKITLANCLISYTQGKGVGEYLVNNY</sequence>
<evidence type="ECO:0000256" key="3">
    <source>
        <dbReference type="ARBA" id="ARBA00022942"/>
    </source>
</evidence>
<dbReference type="PANTHER" id="PTHR32194">
    <property type="entry name" value="METALLOPROTEASE TLDD"/>
    <property type="match status" value="1"/>
</dbReference>
<comment type="subcellular location">
    <subcellularLocation>
        <location evidence="1">Nucleus</location>
    </subcellularLocation>
</comment>
<dbReference type="GO" id="GO:0005737">
    <property type="term" value="C:cytoplasm"/>
    <property type="evidence" value="ECO:0007669"/>
    <property type="project" value="TreeGrafter"/>
</dbReference>
<protein>
    <submittedName>
        <fullName evidence="6">Proteasome subunit beta</fullName>
    </submittedName>
</protein>
<dbReference type="InterPro" id="IPR023333">
    <property type="entry name" value="Proteasome_suB-type"/>
</dbReference>
<comment type="subunit">
    <text evidence="4">The 26S proteasome consists of a 20S proteasome core and two 19S regulatory subunits. The 20S proteasome core is composed of 28 subunits that are arranged in four stacked rings, resulting in a barrel-shaped structure. The two end rings are each formed by seven alpha subunits, and the two central rings are each formed by seven beta subunits. The catalytic chamber with the active sites is on the inside of the barrel.</text>
</comment>
<evidence type="ECO:0000313" key="6">
    <source>
        <dbReference type="WBParaSite" id="TMUE_3000013197.1"/>
    </source>
</evidence>
<dbReference type="STRING" id="70415.A0A5S6R215"/>
<proteinExistence type="predicted"/>
<evidence type="ECO:0000256" key="1">
    <source>
        <dbReference type="ARBA" id="ARBA00004123"/>
    </source>
</evidence>
<dbReference type="AlphaFoldDB" id="A0A5S6R215"/>
<evidence type="ECO:0000256" key="4">
    <source>
        <dbReference type="ARBA" id="ARBA00026071"/>
    </source>
</evidence>
<dbReference type="PANTHER" id="PTHR32194:SF2">
    <property type="entry name" value="PROTEASOME SUBUNIT BETA TYPE-1"/>
    <property type="match status" value="1"/>
</dbReference>
<keyword evidence="5" id="KW-1185">Reference proteome</keyword>
<dbReference type="SUPFAM" id="SSF56235">
    <property type="entry name" value="N-terminal nucleophile aminohydrolases (Ntn hydrolases)"/>
    <property type="match status" value="1"/>
</dbReference>
<dbReference type="Pfam" id="PF00227">
    <property type="entry name" value="Proteasome"/>
    <property type="match status" value="1"/>
</dbReference>
<keyword evidence="3" id="KW-0647">Proteasome</keyword>
<reference evidence="6" key="1">
    <citation type="submission" date="2019-12" db="UniProtKB">
        <authorList>
            <consortium name="WormBaseParasite"/>
        </authorList>
    </citation>
    <scope>IDENTIFICATION</scope>
</reference>
<dbReference type="InterPro" id="IPR029055">
    <property type="entry name" value="Ntn_hydrolases_N"/>
</dbReference>
<dbReference type="WBParaSite" id="TMUE_3000013197.1">
    <property type="protein sequence ID" value="TMUE_3000013197.1"/>
    <property type="gene ID" value="WBGene00284985"/>
</dbReference>